<dbReference type="Pfam" id="PF25390">
    <property type="entry name" value="WD40_RLD"/>
    <property type="match status" value="1"/>
</dbReference>
<dbReference type="InterPro" id="IPR058923">
    <property type="entry name" value="RCC1-like_dom"/>
</dbReference>
<dbReference type="Gene3D" id="3.30.2160.10">
    <property type="entry name" value="Hect, E3 ligase catalytic domain"/>
    <property type="match status" value="1"/>
</dbReference>
<keyword evidence="8" id="KW-1185">Reference proteome</keyword>
<reference evidence="7" key="1">
    <citation type="submission" date="2023-10" db="EMBL/GenBank/DDBJ databases">
        <authorList>
            <person name="Chen Y."/>
            <person name="Shah S."/>
            <person name="Dougan E. K."/>
            <person name="Thang M."/>
            <person name="Chan C."/>
        </authorList>
    </citation>
    <scope>NUCLEOTIDE SEQUENCE [LARGE SCALE GENOMIC DNA]</scope>
</reference>
<name>A0ABN9WQS2_9DINO</name>
<dbReference type="PANTHER" id="PTHR45622">
    <property type="entry name" value="UBIQUITIN-PROTEIN LIGASE E3A-RELATED"/>
    <property type="match status" value="1"/>
</dbReference>
<dbReference type="Gene3D" id="2.130.10.30">
    <property type="entry name" value="Regulator of chromosome condensation 1/beta-lactamase-inhibitor protein II"/>
    <property type="match status" value="2"/>
</dbReference>
<keyword evidence="2 3" id="KW-0833">Ubl conjugation pathway</keyword>
<dbReference type="PROSITE" id="PS50237">
    <property type="entry name" value="HECT"/>
    <property type="match status" value="1"/>
</dbReference>
<dbReference type="InterPro" id="IPR051709">
    <property type="entry name" value="Ub-ligase/GTPase-reg"/>
</dbReference>
<dbReference type="InterPro" id="IPR009091">
    <property type="entry name" value="RCC1/BLIP-II"/>
</dbReference>
<dbReference type="InterPro" id="IPR000408">
    <property type="entry name" value="Reg_chr_condens"/>
</dbReference>
<evidence type="ECO:0000313" key="8">
    <source>
        <dbReference type="Proteomes" id="UP001189429"/>
    </source>
</evidence>
<dbReference type="Pfam" id="PF00632">
    <property type="entry name" value="HECT"/>
    <property type="match status" value="1"/>
</dbReference>
<evidence type="ECO:0000256" key="5">
    <source>
        <dbReference type="SAM" id="MobiDB-lite"/>
    </source>
</evidence>
<dbReference type="CDD" id="cd00078">
    <property type="entry name" value="HECTc"/>
    <property type="match status" value="1"/>
</dbReference>
<dbReference type="PROSITE" id="PS00626">
    <property type="entry name" value="RCC1_2"/>
    <property type="match status" value="2"/>
</dbReference>
<organism evidence="7 8">
    <name type="scientific">Prorocentrum cordatum</name>
    <dbReference type="NCBI Taxonomy" id="2364126"/>
    <lineage>
        <taxon>Eukaryota</taxon>
        <taxon>Sar</taxon>
        <taxon>Alveolata</taxon>
        <taxon>Dinophyceae</taxon>
        <taxon>Prorocentrales</taxon>
        <taxon>Prorocentraceae</taxon>
        <taxon>Prorocentrum</taxon>
    </lineage>
</organism>
<dbReference type="PRINTS" id="PR00633">
    <property type="entry name" value="RCCNDNSATION"/>
</dbReference>
<dbReference type="SUPFAM" id="SSF50985">
    <property type="entry name" value="RCC1/BLIP-II"/>
    <property type="match status" value="1"/>
</dbReference>
<evidence type="ECO:0000259" key="6">
    <source>
        <dbReference type="PROSITE" id="PS50237"/>
    </source>
</evidence>
<dbReference type="InterPro" id="IPR035983">
    <property type="entry name" value="Hect_E3_ubiquitin_ligase"/>
</dbReference>
<feature type="domain" description="HECT" evidence="6">
    <location>
        <begin position="967"/>
        <end position="1308"/>
    </location>
</feature>
<dbReference type="PROSITE" id="PS50012">
    <property type="entry name" value="RCC1_3"/>
    <property type="match status" value="4"/>
</dbReference>
<evidence type="ECO:0000256" key="1">
    <source>
        <dbReference type="ARBA" id="ARBA00022737"/>
    </source>
</evidence>
<comment type="caution">
    <text evidence="7">The sequence shown here is derived from an EMBL/GenBank/DDBJ whole genome shotgun (WGS) entry which is preliminary data.</text>
</comment>
<sequence length="1308" mass="139806">MQLRQLRRSRTSLHASAPDVRATPTRVFTWGDDGCGQCLGGARSSLESVVSQPTEVRLPDGRSDFGQLCAGWEQTLLASGRGSLWAGGSNKGQCISEEEDMDRTFGLRALDLAGAEDAPVAALDAGREHFVAIRRGGELLMSWSSSNEFGQAGQGSARAGVGPCRPASFPVQPGGVRVCAVSCGQDHTVALTECGEVFCWGDGSKGQLGLAAAALAGGSRVQHAPTHVDAGGLRGLPVRQVAAGAQHSMAMGLSGQVLCWGDNRHGRLGLGPEFEASEQVPLPTLVGGLNGEVRRIAAGGQHSAVVLRGGVPLLAGDNRKGQLGLPVAEVQCSSFFQRMRFGECSFKVRTVSCGLDYTLLLSLEGELFAVGANDRRQLGLASGDYVDSPQRVIFPDDELIIWAVAAGPGHAAVLASEPPESMSRQPSVLQRAAMHCAGPPGADIGGLDAETSADDSEQDSPLPRTKAQRHCGTGGLCEEEDHVVAGAEPLRKLRSTGYISRVGRSHTLEVPLSRQPPGAAPALKRGEAAQGVPSRDGVVLSLKVVQVGVASGVNFACLSVEALQDLVHAIPAAAAAEGLAAGARLRETVEAALRRPAVLGSCFLCPAISEAKLNAGELWAQLTEVRRRGPSVQEGWLDACRHGLQALAPKDGLLKNMRTRDQVRALVIYLLVVDWRSLLDGKAAAGASYTNALETATELLRMVARLPAAGRAAFRDVVADECGELAVLRDALLPAAHAIAAAAMRRCKESQRLLPPLWESVLLLQLLWASEVRRAGSVAAAARAALAAEAAEDSQLPRTVSKIGRSLSRAQTAESGGAPVVGGALLAGAPLPRESFQIQALVEFDFPPQVELGLFVDGAKMQVIDPERLCTDKQWEIRDGQLPPEFRSFMANGNLVPTSYKQRVLQAENVAKQQQEVRRNVADEITNGGLGGIWIGGVVPASTVFFMIEVRRSHLLEDTIRQLQSADPRHLRKPLKVKFANEEGVDEGGVTKEYFRLLSEQLFTPDFGMFRADPDSRYLWFEPASLNEPAEFRMVGEVLGLAVYNNLPGFNVNFPAAMFKKLKNDPLTFEDFQQVFPAHAASLNGVLSWAPPPGLSDGEADQLFQDTFSIDFSVSFQALGETRTVSLLGEATDPPPVTLGRRAEFAELFKDWHLCEGIKAQFQAFQLGFGRVCSSSPVFDALSAAELEAIVCGEGDLDFAALRRGSHVVDTVVQFCDGYLDEFWEILESLEPTQKRQFLRFVTGSDLAPIGGLERIGLKIQRNGGDIDDLPTSHTCFNLLTLPEYGCKEKLRSKLVAAIECAEGFGLA</sequence>
<feature type="repeat" description="RCC1" evidence="4">
    <location>
        <begin position="195"/>
        <end position="254"/>
    </location>
</feature>
<protein>
    <recommendedName>
        <fullName evidence="6">HECT domain-containing protein</fullName>
    </recommendedName>
</protein>
<gene>
    <name evidence="7" type="ORF">PCOR1329_LOCUS69725</name>
</gene>
<evidence type="ECO:0000256" key="4">
    <source>
        <dbReference type="PROSITE-ProRule" id="PRU00235"/>
    </source>
</evidence>
<accession>A0ABN9WQS2</accession>
<dbReference type="PANTHER" id="PTHR45622:SF60">
    <property type="entry name" value="UBIQUITIN-PROTEIN LIGASE E3A"/>
    <property type="match status" value="1"/>
</dbReference>
<feature type="repeat" description="RCC1" evidence="4">
    <location>
        <begin position="138"/>
        <end position="194"/>
    </location>
</feature>
<evidence type="ECO:0000256" key="2">
    <source>
        <dbReference type="ARBA" id="ARBA00022786"/>
    </source>
</evidence>
<evidence type="ECO:0000256" key="3">
    <source>
        <dbReference type="PROSITE-ProRule" id="PRU00104"/>
    </source>
</evidence>
<dbReference type="Gene3D" id="3.30.2410.10">
    <property type="entry name" value="Hect, E3 ligase catalytic domain"/>
    <property type="match status" value="1"/>
</dbReference>
<feature type="active site" description="Glycyl thioester intermediate" evidence="3">
    <location>
        <position position="1276"/>
    </location>
</feature>
<dbReference type="Proteomes" id="UP001189429">
    <property type="component" value="Unassembled WGS sequence"/>
</dbReference>
<dbReference type="SUPFAM" id="SSF56204">
    <property type="entry name" value="Hect, E3 ligase catalytic domain"/>
    <property type="match status" value="1"/>
</dbReference>
<dbReference type="InterPro" id="IPR000569">
    <property type="entry name" value="HECT_dom"/>
</dbReference>
<feature type="region of interest" description="Disordered" evidence="5">
    <location>
        <begin position="440"/>
        <end position="473"/>
    </location>
</feature>
<dbReference type="SMART" id="SM00119">
    <property type="entry name" value="HECTc"/>
    <property type="match status" value="1"/>
</dbReference>
<feature type="repeat" description="RCC1" evidence="4">
    <location>
        <begin position="255"/>
        <end position="309"/>
    </location>
</feature>
<evidence type="ECO:0000313" key="7">
    <source>
        <dbReference type="EMBL" id="CAK0889072.1"/>
    </source>
</evidence>
<proteinExistence type="predicted"/>
<dbReference type="EMBL" id="CAUYUJ010019170">
    <property type="protein sequence ID" value="CAK0889072.1"/>
    <property type="molecule type" value="Genomic_DNA"/>
</dbReference>
<keyword evidence="1" id="KW-0677">Repeat</keyword>
<feature type="repeat" description="RCC1" evidence="4">
    <location>
        <begin position="365"/>
        <end position="417"/>
    </location>
</feature>
<dbReference type="Gene3D" id="3.90.1750.10">
    <property type="entry name" value="Hect, E3 ligase catalytic domains"/>
    <property type="match status" value="1"/>
</dbReference>